<name>A0A2A9M9X8_BESBE</name>
<dbReference type="Proteomes" id="UP000224006">
    <property type="component" value="Unassembled WGS sequence"/>
</dbReference>
<evidence type="ECO:0000256" key="1">
    <source>
        <dbReference type="SAM" id="MobiDB-lite"/>
    </source>
</evidence>
<dbReference type="RefSeq" id="XP_029218013.1">
    <property type="nucleotide sequence ID" value="XM_029365529.1"/>
</dbReference>
<dbReference type="VEuPathDB" id="ToxoDB:BESB_071560"/>
<sequence>MYRLPVAAPLGVYGAPGVPVPYSPAPYGAPAAAAHPGAYPPGTALEAWGGDLLLRHIHALEPTVAATADAMCGAEAGGRIPLLESRARTASEAHRRLGPPVCRPRRKTRSSWVA</sequence>
<accession>A0A2A9M9X8</accession>
<keyword evidence="3" id="KW-1185">Reference proteome</keyword>
<dbReference type="EMBL" id="NWUJ01000007">
    <property type="protein sequence ID" value="PFH34004.1"/>
    <property type="molecule type" value="Genomic_DNA"/>
</dbReference>
<feature type="compositionally biased region" description="Basic residues" evidence="1">
    <location>
        <begin position="103"/>
        <end position="114"/>
    </location>
</feature>
<protein>
    <submittedName>
        <fullName evidence="2">Uncharacterized protein</fullName>
    </submittedName>
</protein>
<evidence type="ECO:0000313" key="3">
    <source>
        <dbReference type="Proteomes" id="UP000224006"/>
    </source>
</evidence>
<proteinExistence type="predicted"/>
<reference evidence="2 3" key="1">
    <citation type="submission" date="2017-09" db="EMBL/GenBank/DDBJ databases">
        <title>Genome sequencing of Besnoitia besnoiti strain Bb-Ger1.</title>
        <authorList>
            <person name="Schares G."/>
            <person name="Venepally P."/>
            <person name="Lorenzi H.A."/>
        </authorList>
    </citation>
    <scope>NUCLEOTIDE SEQUENCE [LARGE SCALE GENOMIC DNA]</scope>
    <source>
        <strain evidence="2 3">Bb-Ger1</strain>
    </source>
</reference>
<dbReference type="KEGG" id="bbes:BESB_071560"/>
<organism evidence="2 3">
    <name type="scientific">Besnoitia besnoiti</name>
    <name type="common">Apicomplexan protozoan</name>
    <dbReference type="NCBI Taxonomy" id="94643"/>
    <lineage>
        <taxon>Eukaryota</taxon>
        <taxon>Sar</taxon>
        <taxon>Alveolata</taxon>
        <taxon>Apicomplexa</taxon>
        <taxon>Conoidasida</taxon>
        <taxon>Coccidia</taxon>
        <taxon>Eucoccidiorida</taxon>
        <taxon>Eimeriorina</taxon>
        <taxon>Sarcocystidae</taxon>
        <taxon>Besnoitia</taxon>
    </lineage>
</organism>
<evidence type="ECO:0000313" key="2">
    <source>
        <dbReference type="EMBL" id="PFH34004.1"/>
    </source>
</evidence>
<dbReference type="AlphaFoldDB" id="A0A2A9M9X8"/>
<gene>
    <name evidence="2" type="ORF">BESB_071560</name>
</gene>
<feature type="region of interest" description="Disordered" evidence="1">
    <location>
        <begin position="88"/>
        <end position="114"/>
    </location>
</feature>
<dbReference type="GeneID" id="40312082"/>
<comment type="caution">
    <text evidence="2">The sequence shown here is derived from an EMBL/GenBank/DDBJ whole genome shotgun (WGS) entry which is preliminary data.</text>
</comment>